<dbReference type="PANTHER" id="PTHR10934">
    <property type="entry name" value="60S RIBOSOMAL PROTEIN L18"/>
    <property type="match status" value="1"/>
</dbReference>
<dbReference type="Proteomes" id="UP000054408">
    <property type="component" value="Unassembled WGS sequence"/>
</dbReference>
<dbReference type="InterPro" id="IPR000039">
    <property type="entry name" value="Ribosomal_eL18"/>
</dbReference>
<evidence type="ECO:0000259" key="13">
    <source>
        <dbReference type="PROSITE" id="PS50089"/>
    </source>
</evidence>
<evidence type="ECO:0000256" key="11">
    <source>
        <dbReference type="SAM" id="MobiDB-lite"/>
    </source>
</evidence>
<dbReference type="InterPro" id="IPR011009">
    <property type="entry name" value="Kinase-like_dom_sf"/>
</dbReference>
<dbReference type="InterPro" id="IPR017907">
    <property type="entry name" value="Znf_RING_CS"/>
</dbReference>
<dbReference type="InterPro" id="IPR017441">
    <property type="entry name" value="Protein_kinase_ATP_BS"/>
</dbReference>
<dbReference type="Pfam" id="PF17135">
    <property type="entry name" value="Ribosomal_L18"/>
    <property type="match status" value="1"/>
</dbReference>
<dbReference type="RefSeq" id="XP_013755635.1">
    <property type="nucleotide sequence ID" value="XM_013900181.1"/>
</dbReference>
<dbReference type="GO" id="GO:0022625">
    <property type="term" value="C:cytosolic large ribosomal subunit"/>
    <property type="evidence" value="ECO:0007669"/>
    <property type="project" value="TreeGrafter"/>
</dbReference>
<dbReference type="PROSITE" id="PS00518">
    <property type="entry name" value="ZF_RING_1"/>
    <property type="match status" value="1"/>
</dbReference>
<keyword evidence="8" id="KW-0687">Ribonucleoprotein</keyword>
<evidence type="ECO:0000256" key="3">
    <source>
        <dbReference type="ARBA" id="ARBA00022741"/>
    </source>
</evidence>
<evidence type="ECO:0000256" key="4">
    <source>
        <dbReference type="ARBA" id="ARBA00022771"/>
    </source>
</evidence>
<evidence type="ECO:0000256" key="6">
    <source>
        <dbReference type="ARBA" id="ARBA00022840"/>
    </source>
</evidence>
<proteinExistence type="inferred from homology"/>
<dbReference type="FunFam" id="3.100.10.10:FF:000001">
    <property type="entry name" value="60S ribosomal protein L18"/>
    <property type="match status" value="1"/>
</dbReference>
<dbReference type="OrthoDB" id="6353017at2759"/>
<dbReference type="GO" id="GO:0006412">
    <property type="term" value="P:translation"/>
    <property type="evidence" value="ECO:0007669"/>
    <property type="project" value="InterPro"/>
</dbReference>
<evidence type="ECO:0000256" key="1">
    <source>
        <dbReference type="ARBA" id="ARBA00006815"/>
    </source>
</evidence>
<dbReference type="Gene3D" id="3.100.10.10">
    <property type="match status" value="1"/>
</dbReference>
<evidence type="ECO:0000313" key="15">
    <source>
        <dbReference type="Proteomes" id="UP000054408"/>
    </source>
</evidence>
<evidence type="ECO:0000256" key="2">
    <source>
        <dbReference type="ARBA" id="ARBA00022723"/>
    </source>
</evidence>
<dbReference type="InterPro" id="IPR018957">
    <property type="entry name" value="Znf_C3HC4_RING-type"/>
</dbReference>
<evidence type="ECO:0000256" key="9">
    <source>
        <dbReference type="PROSITE-ProRule" id="PRU00175"/>
    </source>
</evidence>
<reference evidence="14 15" key="1">
    <citation type="submission" date="2010-05" db="EMBL/GenBank/DDBJ databases">
        <title>The Genome Sequence of Thecamonas trahens ATCC 50062.</title>
        <authorList>
            <consortium name="The Broad Institute Genome Sequencing Platform"/>
            <person name="Russ C."/>
            <person name="Cuomo C."/>
            <person name="Shea T."/>
            <person name="Young S.K."/>
            <person name="Zeng Q."/>
            <person name="Koehrsen M."/>
            <person name="Haas B."/>
            <person name="Borodovsky M."/>
            <person name="Guigo R."/>
            <person name="Alvarado L."/>
            <person name="Berlin A."/>
            <person name="Bochicchio J."/>
            <person name="Borenstein D."/>
            <person name="Chapman S."/>
            <person name="Chen Z."/>
            <person name="Freedman E."/>
            <person name="Gellesch M."/>
            <person name="Goldberg J."/>
            <person name="Griggs A."/>
            <person name="Gujja S."/>
            <person name="Heilman E."/>
            <person name="Heiman D."/>
            <person name="Hepburn T."/>
            <person name="Howarth C."/>
            <person name="Jen D."/>
            <person name="Larson L."/>
            <person name="Mehta T."/>
            <person name="Park D."/>
            <person name="Pearson M."/>
            <person name="Roberts A."/>
            <person name="Saif S."/>
            <person name="Shenoy N."/>
            <person name="Sisk P."/>
            <person name="Stolte C."/>
            <person name="Sykes S."/>
            <person name="Thomson T."/>
            <person name="Walk T."/>
            <person name="White J."/>
            <person name="Yandava C."/>
            <person name="Burger G."/>
            <person name="Gray M.W."/>
            <person name="Holland P.W.H."/>
            <person name="King N."/>
            <person name="Lang F.B.F."/>
            <person name="Roger A.J."/>
            <person name="Ruiz-Trillo I."/>
            <person name="Lander E."/>
            <person name="Nusbaum C."/>
        </authorList>
    </citation>
    <scope>NUCLEOTIDE SEQUENCE [LARGE SCALE GENOMIC DNA]</scope>
    <source>
        <strain evidence="14 15">ATCC 50062</strain>
    </source>
</reference>
<keyword evidence="5" id="KW-0862">Zinc</keyword>
<keyword evidence="7" id="KW-0689">Ribosomal protein</keyword>
<dbReference type="SUPFAM" id="SSF52080">
    <property type="entry name" value="Ribosomal proteins L15p and L18e"/>
    <property type="match status" value="1"/>
</dbReference>
<evidence type="ECO:0000256" key="7">
    <source>
        <dbReference type="ARBA" id="ARBA00022980"/>
    </source>
</evidence>
<dbReference type="SUPFAM" id="SSF57850">
    <property type="entry name" value="RING/U-box"/>
    <property type="match status" value="1"/>
</dbReference>
<feature type="binding site" evidence="10">
    <location>
        <position position="467"/>
    </location>
    <ligand>
        <name>ATP</name>
        <dbReference type="ChEBI" id="CHEBI:30616"/>
    </ligand>
</feature>
<comment type="similarity">
    <text evidence="1">Belongs to the eukaryotic ribosomal protein eL18 family.</text>
</comment>
<dbReference type="PROSITE" id="PS00107">
    <property type="entry name" value="PROTEIN_KINASE_ATP"/>
    <property type="match status" value="1"/>
</dbReference>
<dbReference type="Pfam" id="PF00097">
    <property type="entry name" value="zf-C3HC4"/>
    <property type="match status" value="1"/>
</dbReference>
<dbReference type="PROSITE" id="PS00108">
    <property type="entry name" value="PROTEIN_KINASE_ST"/>
    <property type="match status" value="1"/>
</dbReference>
<keyword evidence="6 10" id="KW-0067">ATP-binding</keyword>
<gene>
    <name evidence="14" type="ORF">AMSG_12150</name>
</gene>
<feature type="domain" description="Protein kinase" evidence="12">
    <location>
        <begin position="440"/>
        <end position="716"/>
    </location>
</feature>
<sequence>MAAAAESQKAPRVRWEALEMRLRPMLEAGSELVQAGEHGEAAQLYADVVADVLASSLVSPSDCVYRSLRKAAMRCAGASATSRAGKLGKALADVLRWKGVMEVVDAAHATLADVSLGDVGTRLAVAESALASISSVPYRPPRVVARMIERARRSLAGTAVSQSSQANILCGVLGNVANFCYFDTCPLCRSQMANDALELPGCLHKFCRICISSFLARRTADIGWAELPAVLSSSPELAICPVCKAYIDGDVLVPILDAHVVATRASSHRDMAAGQIRPKTHRQYRLTVSREPSSHLTGPSNPSYPAHAAASSAAESEPQHEAESEPGELTSELTGGTEDLTTPMRQGSAVRASSEGMVVNVSVVDVPIPASPDSDATYTATATDAGRPYDGPVLAGTLSRMQGAGGSLAGGALADADAGAFVFTIDSRELDVFQLADLEVVASGKLGAGRFGAVSRMRFHGLDVAVKMFRNANTARGVEELIREASVLRDVRHPRCLLVMGIVVSDSGLGIMTEYVAGGNLAKWAAGQAGVSLDNHLLPALRILTHVAQALHYLHSVRELVHRDVKPLNILISREGDAKLADFGLSSAPHLRVRGFSERYAAPEVLMGDVSTGTCIDVYAFAVVAAELLLRQRGFSWLGPRRDDNDEGVRRLQQGQGNVYRKPFDTAALDRGMHALDQALPAPAVARLRQLLDDSWAATPDVRPTMLDWLTMLAELGIDLKAGGRNTKTKRTAPKSVDPYLGLLVDLYRYLARRTGSKFNATVLKRLFKSRSNMPPVSISRIARYMKGKEDQIAVLVGTILDDERMEEVPKLTICALHFSESVRARIVAAGGTCMTFDELAIARPTGSNCILLRGQLSARKANKYFGRAPGVPNSSTRPFVRSKGRKFEKARGRRASRGFVN</sequence>
<feature type="domain" description="RING-type" evidence="13">
    <location>
        <begin position="185"/>
        <end position="244"/>
    </location>
</feature>
<feature type="compositionally biased region" description="Low complexity" evidence="11">
    <location>
        <begin position="299"/>
        <end position="316"/>
    </location>
</feature>
<keyword evidence="15" id="KW-1185">Reference proteome</keyword>
<dbReference type="GeneID" id="25570065"/>
<dbReference type="Gene3D" id="3.30.200.20">
    <property type="entry name" value="Phosphorylase Kinase, domain 1"/>
    <property type="match status" value="1"/>
</dbReference>
<dbReference type="EMBL" id="GL349471">
    <property type="protein sequence ID" value="KNC51992.1"/>
    <property type="molecule type" value="Genomic_DNA"/>
</dbReference>
<dbReference type="InterPro" id="IPR013083">
    <property type="entry name" value="Znf_RING/FYVE/PHD"/>
</dbReference>
<evidence type="ECO:0000256" key="10">
    <source>
        <dbReference type="PROSITE-ProRule" id="PRU10141"/>
    </source>
</evidence>
<name>A0A0L0DI58_THETB</name>
<feature type="compositionally biased region" description="Polar residues" evidence="11">
    <location>
        <begin position="331"/>
        <end position="345"/>
    </location>
</feature>
<accession>A0A0L0DI58</accession>
<dbReference type="Gene3D" id="3.30.40.10">
    <property type="entry name" value="Zinc/RING finger domain, C3HC4 (zinc finger)"/>
    <property type="match status" value="1"/>
</dbReference>
<dbReference type="SUPFAM" id="SSF56112">
    <property type="entry name" value="Protein kinase-like (PK-like)"/>
    <property type="match status" value="1"/>
</dbReference>
<dbReference type="InterPro" id="IPR008271">
    <property type="entry name" value="Ser/Thr_kinase_AS"/>
</dbReference>
<dbReference type="GO" id="GO:0004672">
    <property type="term" value="F:protein kinase activity"/>
    <property type="evidence" value="ECO:0007669"/>
    <property type="project" value="InterPro"/>
</dbReference>
<dbReference type="PROSITE" id="PS50089">
    <property type="entry name" value="ZF_RING_2"/>
    <property type="match status" value="1"/>
</dbReference>
<dbReference type="STRING" id="461836.A0A0L0DI58"/>
<organism evidence="14 15">
    <name type="scientific">Thecamonas trahens ATCC 50062</name>
    <dbReference type="NCBI Taxonomy" id="461836"/>
    <lineage>
        <taxon>Eukaryota</taxon>
        <taxon>Apusozoa</taxon>
        <taxon>Apusomonadida</taxon>
        <taxon>Apusomonadidae</taxon>
        <taxon>Thecamonas</taxon>
    </lineage>
</organism>
<keyword evidence="4 9" id="KW-0863">Zinc-finger</keyword>
<dbReference type="InterPro" id="IPR001841">
    <property type="entry name" value="Znf_RING"/>
</dbReference>
<dbReference type="GO" id="GO:0005524">
    <property type="term" value="F:ATP binding"/>
    <property type="evidence" value="ECO:0007669"/>
    <property type="project" value="UniProtKB-UniRule"/>
</dbReference>
<protein>
    <submittedName>
        <fullName evidence="14">Uncharacterized protein</fullName>
    </submittedName>
</protein>
<dbReference type="PANTHER" id="PTHR10934:SF2">
    <property type="entry name" value="LARGE RIBOSOMAL SUBUNIT PROTEIN EL18"/>
    <property type="match status" value="1"/>
</dbReference>
<dbReference type="GO" id="GO:0003735">
    <property type="term" value="F:structural constituent of ribosome"/>
    <property type="evidence" value="ECO:0007669"/>
    <property type="project" value="InterPro"/>
</dbReference>
<evidence type="ECO:0000256" key="8">
    <source>
        <dbReference type="ARBA" id="ARBA00023274"/>
    </source>
</evidence>
<dbReference type="eggNOG" id="KOG1714">
    <property type="taxonomic scope" value="Eukaryota"/>
</dbReference>
<dbReference type="GO" id="GO:0003723">
    <property type="term" value="F:RNA binding"/>
    <property type="evidence" value="ECO:0007669"/>
    <property type="project" value="TreeGrafter"/>
</dbReference>
<dbReference type="AlphaFoldDB" id="A0A0L0DI58"/>
<evidence type="ECO:0000259" key="12">
    <source>
        <dbReference type="PROSITE" id="PS50011"/>
    </source>
</evidence>
<keyword evidence="3 10" id="KW-0547">Nucleotide-binding</keyword>
<dbReference type="PROSITE" id="PS50011">
    <property type="entry name" value="PROTEIN_KINASE_DOM"/>
    <property type="match status" value="1"/>
</dbReference>
<dbReference type="Pfam" id="PF00069">
    <property type="entry name" value="Pkinase"/>
    <property type="match status" value="1"/>
</dbReference>
<dbReference type="SMART" id="SM00184">
    <property type="entry name" value="RING"/>
    <property type="match status" value="1"/>
</dbReference>
<dbReference type="eggNOG" id="KOG0192">
    <property type="taxonomic scope" value="Eukaryota"/>
</dbReference>
<evidence type="ECO:0000313" key="14">
    <source>
        <dbReference type="EMBL" id="KNC51992.1"/>
    </source>
</evidence>
<feature type="region of interest" description="Disordered" evidence="11">
    <location>
        <begin position="267"/>
        <end position="352"/>
    </location>
</feature>
<keyword evidence="2" id="KW-0479">Metal-binding</keyword>
<dbReference type="Gene3D" id="1.10.510.10">
    <property type="entry name" value="Transferase(Phosphotransferase) domain 1"/>
    <property type="match status" value="1"/>
</dbReference>
<dbReference type="InterPro" id="IPR036227">
    <property type="entry name" value="Ribosomal_uL15/eL18_sf"/>
</dbReference>
<dbReference type="GO" id="GO:0008270">
    <property type="term" value="F:zinc ion binding"/>
    <property type="evidence" value="ECO:0007669"/>
    <property type="project" value="UniProtKB-KW"/>
</dbReference>
<dbReference type="SMART" id="SM00220">
    <property type="entry name" value="S_TKc"/>
    <property type="match status" value="1"/>
</dbReference>
<dbReference type="InterPro" id="IPR021131">
    <property type="entry name" value="Ribosomal_uL15/eL18"/>
</dbReference>
<dbReference type="InterPro" id="IPR000719">
    <property type="entry name" value="Prot_kinase_dom"/>
</dbReference>
<evidence type="ECO:0000256" key="5">
    <source>
        <dbReference type="ARBA" id="ARBA00022833"/>
    </source>
</evidence>